<feature type="region of interest" description="Disordered" evidence="6">
    <location>
        <begin position="1"/>
        <end position="39"/>
    </location>
</feature>
<dbReference type="GeneID" id="98143011"/>
<keyword evidence="4" id="KW-0804">Transcription</keyword>
<comment type="subcellular location">
    <subcellularLocation>
        <location evidence="1">Nucleus</location>
    </subcellularLocation>
</comment>
<keyword evidence="9" id="KW-1185">Reference proteome</keyword>
<accession>A0ABR4M6F7</accession>
<dbReference type="EMBL" id="JBFXLQ010000002">
    <property type="protein sequence ID" value="KAL2872192.1"/>
    <property type="molecule type" value="Genomic_DNA"/>
</dbReference>
<dbReference type="Pfam" id="PF00172">
    <property type="entry name" value="Zn_clus"/>
    <property type="match status" value="1"/>
</dbReference>
<dbReference type="InterPro" id="IPR051711">
    <property type="entry name" value="Stress_Response_Reg"/>
</dbReference>
<dbReference type="Proteomes" id="UP001610432">
    <property type="component" value="Unassembled WGS sequence"/>
</dbReference>
<protein>
    <recommendedName>
        <fullName evidence="7">Zn(2)-C6 fungal-type domain-containing protein</fullName>
    </recommendedName>
</protein>
<dbReference type="RefSeq" id="XP_070891171.1">
    <property type="nucleotide sequence ID" value="XM_071027939.1"/>
</dbReference>
<keyword evidence="5" id="KW-0539">Nucleus</keyword>
<dbReference type="InterPro" id="IPR036864">
    <property type="entry name" value="Zn2-C6_fun-type_DNA-bd_sf"/>
</dbReference>
<gene>
    <name evidence="8" type="ORF">BJX67DRAFT_341755</name>
</gene>
<evidence type="ECO:0000256" key="5">
    <source>
        <dbReference type="ARBA" id="ARBA00023242"/>
    </source>
</evidence>
<feature type="region of interest" description="Disordered" evidence="6">
    <location>
        <begin position="367"/>
        <end position="396"/>
    </location>
</feature>
<evidence type="ECO:0000313" key="8">
    <source>
        <dbReference type="EMBL" id="KAL2872192.1"/>
    </source>
</evidence>
<dbReference type="Gene3D" id="4.10.240.10">
    <property type="entry name" value="Zn(2)-C6 fungal-type DNA-binding domain"/>
    <property type="match status" value="1"/>
</dbReference>
<comment type="caution">
    <text evidence="8">The sequence shown here is derived from an EMBL/GenBank/DDBJ whole genome shotgun (WGS) entry which is preliminary data.</text>
</comment>
<dbReference type="InterPro" id="IPR001138">
    <property type="entry name" value="Zn2Cys6_DnaBD"/>
</dbReference>
<proteinExistence type="predicted"/>
<feature type="domain" description="Zn(2)-C6 fungal-type" evidence="7">
    <location>
        <begin position="50"/>
        <end position="80"/>
    </location>
</feature>
<dbReference type="PROSITE" id="PS00463">
    <property type="entry name" value="ZN2_CY6_FUNGAL_1"/>
    <property type="match status" value="1"/>
</dbReference>
<dbReference type="SUPFAM" id="SSF57701">
    <property type="entry name" value="Zn2/Cys6 DNA-binding domain"/>
    <property type="match status" value="1"/>
</dbReference>
<evidence type="ECO:0000256" key="3">
    <source>
        <dbReference type="ARBA" id="ARBA00023125"/>
    </source>
</evidence>
<feature type="region of interest" description="Disordered" evidence="6">
    <location>
        <begin position="419"/>
        <end position="440"/>
    </location>
</feature>
<evidence type="ECO:0000259" key="7">
    <source>
        <dbReference type="PROSITE" id="PS50048"/>
    </source>
</evidence>
<feature type="compositionally biased region" description="Polar residues" evidence="6">
    <location>
        <begin position="386"/>
        <end position="396"/>
    </location>
</feature>
<sequence>MSYEPTMQNDPFQWSHPHHVSTGDSMIRDSSSAALDSAELQSSSIKRHAACDECRKRKLKCSGELSGCSRCIKQSLVCHYSVQKQMGRPPKKRVREDDIDLSFVDLPNDDPWATPAATHKPMSDLGAAIPGISEEPQLFSSMYPTPFNLPYHLSTNEDHHHTWQLAPNESLSSVPATTSPWPDFSSVSAAAPNPFTMPPSLTPPMPHSDSIPQSPSNNDCSCLSYLYLCLSHLSSLKPFPISQHTICSLYISARTAQAVIRCQACPTKFDTGLQNVMLTGTLLNVIADSWLRVSKADAMELGRQVAPPLYTAAVSKSPDPVTAWKDHLRQLVRHHVIRGPMDPVAKTQCAMGTPSLIDLIEEMEARQRRWHESPDSHPLPHYQRLDNPSGQDCSSQRGEQDLLCLRVAKSARNVIAKFDFQPDDYEDSPPSLSPDSSVSP</sequence>
<evidence type="ECO:0000256" key="4">
    <source>
        <dbReference type="ARBA" id="ARBA00023163"/>
    </source>
</evidence>
<evidence type="ECO:0000256" key="2">
    <source>
        <dbReference type="ARBA" id="ARBA00023015"/>
    </source>
</evidence>
<dbReference type="PANTHER" id="PTHR47540:SF4">
    <property type="entry name" value="TRANSCRIPTION FACTOR RGLT"/>
    <property type="match status" value="1"/>
</dbReference>
<evidence type="ECO:0000256" key="6">
    <source>
        <dbReference type="SAM" id="MobiDB-lite"/>
    </source>
</evidence>
<evidence type="ECO:0000256" key="1">
    <source>
        <dbReference type="ARBA" id="ARBA00004123"/>
    </source>
</evidence>
<dbReference type="CDD" id="cd00067">
    <property type="entry name" value="GAL4"/>
    <property type="match status" value="1"/>
</dbReference>
<dbReference type="PANTHER" id="PTHR47540">
    <property type="entry name" value="THIAMINE REPRESSIBLE GENES REGULATORY PROTEIN THI5"/>
    <property type="match status" value="1"/>
</dbReference>
<dbReference type="SMART" id="SM00066">
    <property type="entry name" value="GAL4"/>
    <property type="match status" value="1"/>
</dbReference>
<feature type="compositionally biased region" description="Polar residues" evidence="6">
    <location>
        <begin position="1"/>
        <end position="12"/>
    </location>
</feature>
<evidence type="ECO:0000313" key="9">
    <source>
        <dbReference type="Proteomes" id="UP001610432"/>
    </source>
</evidence>
<keyword evidence="2" id="KW-0805">Transcription regulation</keyword>
<reference evidence="8 9" key="1">
    <citation type="submission" date="2024-07" db="EMBL/GenBank/DDBJ databases">
        <title>Section-level genome sequencing and comparative genomics of Aspergillus sections Usti and Cavernicolus.</title>
        <authorList>
            <consortium name="Lawrence Berkeley National Laboratory"/>
            <person name="Nybo J.L."/>
            <person name="Vesth T.C."/>
            <person name="Theobald S."/>
            <person name="Frisvad J.C."/>
            <person name="Larsen T.O."/>
            <person name="Kjaerboelling I."/>
            <person name="Rothschild-Mancinelli K."/>
            <person name="Lyhne E.K."/>
            <person name="Kogle M.E."/>
            <person name="Barry K."/>
            <person name="Clum A."/>
            <person name="Na H."/>
            <person name="Ledsgaard L."/>
            <person name="Lin J."/>
            <person name="Lipzen A."/>
            <person name="Kuo A."/>
            <person name="Riley R."/>
            <person name="Mondo S."/>
            <person name="Labutti K."/>
            <person name="Haridas S."/>
            <person name="Pangalinan J."/>
            <person name="Salamov A.A."/>
            <person name="Simmons B.A."/>
            <person name="Magnuson J.K."/>
            <person name="Chen J."/>
            <person name="Drula E."/>
            <person name="Henrissat B."/>
            <person name="Wiebenga A."/>
            <person name="Lubbers R.J."/>
            <person name="Gomes A.C."/>
            <person name="Macurrencykelacurrency M.R."/>
            <person name="Stajich J."/>
            <person name="Grigoriev I.V."/>
            <person name="Mortensen U.H."/>
            <person name="De Vries R.P."/>
            <person name="Baker S.E."/>
            <person name="Andersen M.R."/>
        </authorList>
    </citation>
    <scope>NUCLEOTIDE SEQUENCE [LARGE SCALE GENOMIC DNA]</scope>
    <source>
        <strain evidence="8 9">CBS 449.75</strain>
    </source>
</reference>
<feature type="compositionally biased region" description="Low complexity" evidence="6">
    <location>
        <begin position="428"/>
        <end position="440"/>
    </location>
</feature>
<organism evidence="8 9">
    <name type="scientific">Aspergillus lucknowensis</name>
    <dbReference type="NCBI Taxonomy" id="176173"/>
    <lineage>
        <taxon>Eukaryota</taxon>
        <taxon>Fungi</taxon>
        <taxon>Dikarya</taxon>
        <taxon>Ascomycota</taxon>
        <taxon>Pezizomycotina</taxon>
        <taxon>Eurotiomycetes</taxon>
        <taxon>Eurotiomycetidae</taxon>
        <taxon>Eurotiales</taxon>
        <taxon>Aspergillaceae</taxon>
        <taxon>Aspergillus</taxon>
        <taxon>Aspergillus subgen. Nidulantes</taxon>
    </lineage>
</organism>
<feature type="compositionally biased region" description="Low complexity" evidence="6">
    <location>
        <begin position="29"/>
        <end position="39"/>
    </location>
</feature>
<keyword evidence="3" id="KW-0238">DNA-binding</keyword>
<dbReference type="PROSITE" id="PS50048">
    <property type="entry name" value="ZN2_CY6_FUNGAL_2"/>
    <property type="match status" value="1"/>
</dbReference>
<name>A0ABR4M6F7_9EURO</name>